<feature type="region of interest" description="Disordered" evidence="1">
    <location>
        <begin position="112"/>
        <end position="151"/>
    </location>
</feature>
<evidence type="ECO:0000313" key="3">
    <source>
        <dbReference type="EMBL" id="UWZ83891.1"/>
    </source>
</evidence>
<feature type="signal peptide" evidence="2">
    <location>
        <begin position="1"/>
        <end position="25"/>
    </location>
</feature>
<feature type="compositionally biased region" description="Low complexity" evidence="1">
    <location>
        <begin position="140"/>
        <end position="151"/>
    </location>
</feature>
<evidence type="ECO:0000256" key="1">
    <source>
        <dbReference type="SAM" id="MobiDB-lite"/>
    </source>
</evidence>
<dbReference type="Proteomes" id="UP001059380">
    <property type="component" value="Chromosome"/>
</dbReference>
<gene>
    <name evidence="3" type="ORF">MOP44_25455</name>
</gene>
<feature type="chain" id="PRO_5039931484" evidence="2">
    <location>
        <begin position="26"/>
        <end position="151"/>
    </location>
</feature>
<reference evidence="3" key="1">
    <citation type="submission" date="2021-04" db="EMBL/GenBank/DDBJ databases">
        <title>Phylogenetic analysis of Acidobacteriaceae.</title>
        <authorList>
            <person name="Qiu L."/>
            <person name="Zhang Q."/>
        </authorList>
    </citation>
    <scope>NUCLEOTIDE SEQUENCE</scope>
    <source>
        <strain evidence="3">DSM 25168</strain>
    </source>
</reference>
<accession>A0A9J7BMI2</accession>
<dbReference type="KEGG" id="orp:MOP44_25455"/>
<evidence type="ECO:0000313" key="4">
    <source>
        <dbReference type="Proteomes" id="UP001059380"/>
    </source>
</evidence>
<protein>
    <submittedName>
        <fullName evidence="3">Uncharacterized protein</fullName>
    </submittedName>
</protein>
<dbReference type="EMBL" id="CP093313">
    <property type="protein sequence ID" value="UWZ83891.1"/>
    <property type="molecule type" value="Genomic_DNA"/>
</dbReference>
<sequence>MRILRPLRFVLAAALFVIASSFCHAQASLAGVWEGVINAGDHEIHIVWHVTAAPDGTVTTNFDNNDEGVTGIKAKVTDFKDSKITVTVDDQVDVNGQTLQIRGTLAGTVSADGNELTGTWTQTDPQEEPPMDLKLKRTGASAAPAAATPNG</sequence>
<keyword evidence="4" id="KW-1185">Reference proteome</keyword>
<dbReference type="AlphaFoldDB" id="A0A9J7BMI2"/>
<name>A0A9J7BMI2_9BACT</name>
<keyword evidence="2" id="KW-0732">Signal</keyword>
<organism evidence="3 4">
    <name type="scientific">Occallatibacter riparius</name>
    <dbReference type="NCBI Taxonomy" id="1002689"/>
    <lineage>
        <taxon>Bacteria</taxon>
        <taxon>Pseudomonadati</taxon>
        <taxon>Acidobacteriota</taxon>
        <taxon>Terriglobia</taxon>
        <taxon>Terriglobales</taxon>
        <taxon>Acidobacteriaceae</taxon>
        <taxon>Occallatibacter</taxon>
    </lineage>
</organism>
<proteinExistence type="predicted"/>
<dbReference type="RefSeq" id="WP_260793377.1">
    <property type="nucleotide sequence ID" value="NZ_CP093313.1"/>
</dbReference>
<evidence type="ECO:0000256" key="2">
    <source>
        <dbReference type="SAM" id="SignalP"/>
    </source>
</evidence>